<reference evidence="2" key="1">
    <citation type="submission" date="2023-03" db="EMBL/GenBank/DDBJ databases">
        <title>Massive genome expansion in bonnet fungi (Mycena s.s.) driven by repeated elements and novel gene families across ecological guilds.</title>
        <authorList>
            <consortium name="Lawrence Berkeley National Laboratory"/>
            <person name="Harder C.B."/>
            <person name="Miyauchi S."/>
            <person name="Viragh M."/>
            <person name="Kuo A."/>
            <person name="Thoen E."/>
            <person name="Andreopoulos B."/>
            <person name="Lu D."/>
            <person name="Skrede I."/>
            <person name="Drula E."/>
            <person name="Henrissat B."/>
            <person name="Morin E."/>
            <person name="Kohler A."/>
            <person name="Barry K."/>
            <person name="LaButti K."/>
            <person name="Morin E."/>
            <person name="Salamov A."/>
            <person name="Lipzen A."/>
            <person name="Mereny Z."/>
            <person name="Hegedus B."/>
            <person name="Baldrian P."/>
            <person name="Stursova M."/>
            <person name="Weitz H."/>
            <person name="Taylor A."/>
            <person name="Grigoriev I.V."/>
            <person name="Nagy L.G."/>
            <person name="Martin F."/>
            <person name="Kauserud H."/>
        </authorList>
    </citation>
    <scope>NUCLEOTIDE SEQUENCE</scope>
    <source>
        <strain evidence="2">CBHHK182m</strain>
    </source>
</reference>
<feature type="compositionally biased region" description="Polar residues" evidence="1">
    <location>
        <begin position="61"/>
        <end position="71"/>
    </location>
</feature>
<feature type="region of interest" description="Disordered" evidence="1">
    <location>
        <begin position="115"/>
        <end position="162"/>
    </location>
</feature>
<dbReference type="EMBL" id="JARKIB010000092">
    <property type="protein sequence ID" value="KAJ7743196.1"/>
    <property type="molecule type" value="Genomic_DNA"/>
</dbReference>
<organism evidence="2 3">
    <name type="scientific">Mycena metata</name>
    <dbReference type="NCBI Taxonomy" id="1033252"/>
    <lineage>
        <taxon>Eukaryota</taxon>
        <taxon>Fungi</taxon>
        <taxon>Dikarya</taxon>
        <taxon>Basidiomycota</taxon>
        <taxon>Agaricomycotina</taxon>
        <taxon>Agaricomycetes</taxon>
        <taxon>Agaricomycetidae</taxon>
        <taxon>Agaricales</taxon>
        <taxon>Marasmiineae</taxon>
        <taxon>Mycenaceae</taxon>
        <taxon>Mycena</taxon>
    </lineage>
</organism>
<dbReference type="Proteomes" id="UP001215598">
    <property type="component" value="Unassembled WGS sequence"/>
</dbReference>
<sequence>MSQDQSQNAMIPDPREYWASSTKAGYFYRDPVIGAIGPDGTFVPPQTAPTPAGLLAAYLGQGTSPASTNPSDIPVQSAPTSRDQYVPRGYAGPVGPPPHLRAGWARGGFQNQFRGNYHHGGYDRGPPSRGDASYAPTFDSRSQARGARGGYFRGQRSSRQYNPVPAQVRVGTAPVTPATPFVATPPPDITVAKRDGNGHPVFPFAHPHDAPIEDVVGVVPGADERANAWHRTETARIEEWGRRLTRGDELPRTPRAIDPALVGVWMGTTIRTHAQAANLLRWSDSGCPQSWAMVQFVEQSYGLRPLAYRPVGVGLILSSQAGSRNRYMMATTGAPPQSKKAARRAAAAARTVNNASQSTPGPSVIVATLDARAQVDEVIVDTDTSYVEPARVAVEQDVEMGAISACLGRSPAGDDTGALNSRTSVEEARDHWALLPTSGWPKAMRTEKGVYPEAEYDTPLAIDACVALTMLVFGPEDKLSLAEFTHQTLWMFSCAGMFDEFCRVGGYHSLSRGPEHYNFITTGLDWSLLASWWCTHGIAPSSPSVFAFESFARSHRNRVEGGSNPENDLFVNYPNDRTCVRTLSSSEIVVWERLVHGPLCPSLHSGYPRHPKELGQEDDLMGGNTPKEEKLDWSAEEQVPVFKFGAATT</sequence>
<name>A0AAD7IHE4_9AGAR</name>
<feature type="region of interest" description="Disordered" evidence="1">
    <location>
        <begin position="61"/>
        <end position="83"/>
    </location>
</feature>
<keyword evidence="3" id="KW-1185">Reference proteome</keyword>
<evidence type="ECO:0000256" key="1">
    <source>
        <dbReference type="SAM" id="MobiDB-lite"/>
    </source>
</evidence>
<proteinExistence type="predicted"/>
<gene>
    <name evidence="2" type="ORF">B0H16DRAFT_1562292</name>
</gene>
<feature type="region of interest" description="Disordered" evidence="1">
    <location>
        <begin position="606"/>
        <end position="633"/>
    </location>
</feature>
<dbReference type="AlphaFoldDB" id="A0AAD7IHE4"/>
<evidence type="ECO:0000313" key="2">
    <source>
        <dbReference type="EMBL" id="KAJ7743196.1"/>
    </source>
</evidence>
<comment type="caution">
    <text evidence="2">The sequence shown here is derived from an EMBL/GenBank/DDBJ whole genome shotgun (WGS) entry which is preliminary data.</text>
</comment>
<evidence type="ECO:0000313" key="3">
    <source>
        <dbReference type="Proteomes" id="UP001215598"/>
    </source>
</evidence>
<accession>A0AAD7IHE4</accession>
<protein>
    <submittedName>
        <fullName evidence="2">Uncharacterized protein</fullName>
    </submittedName>
</protein>